<dbReference type="Gene3D" id="3.40.50.1980">
    <property type="entry name" value="Nitrogenase molybdenum iron protein domain"/>
    <property type="match status" value="2"/>
</dbReference>
<comment type="caution">
    <text evidence="9">The sequence shown here is derived from an EMBL/GenBank/DDBJ whole genome shotgun (WGS) entry which is preliminary data.</text>
</comment>
<keyword evidence="5" id="KW-0175">Coiled coil</keyword>
<accession>A0A9X2MUF8</accession>
<dbReference type="EMBL" id="JANIPJ010000014">
    <property type="protein sequence ID" value="MCR2806043.1"/>
    <property type="molecule type" value="Genomic_DNA"/>
</dbReference>
<evidence type="ECO:0000256" key="5">
    <source>
        <dbReference type="SAM" id="Coils"/>
    </source>
</evidence>
<organism evidence="9 10">
    <name type="scientific">Paenibacillus soyae</name>
    <dbReference type="NCBI Taxonomy" id="2969249"/>
    <lineage>
        <taxon>Bacteria</taxon>
        <taxon>Bacillati</taxon>
        <taxon>Bacillota</taxon>
        <taxon>Bacilli</taxon>
        <taxon>Bacillales</taxon>
        <taxon>Paenibacillaceae</taxon>
        <taxon>Paenibacillus</taxon>
    </lineage>
</organism>
<dbReference type="GO" id="GO:1901678">
    <property type="term" value="P:iron coordination entity transport"/>
    <property type="evidence" value="ECO:0007669"/>
    <property type="project" value="UniProtKB-ARBA"/>
</dbReference>
<dbReference type="AlphaFoldDB" id="A0A9X2MUF8"/>
<evidence type="ECO:0000313" key="10">
    <source>
        <dbReference type="Proteomes" id="UP001141950"/>
    </source>
</evidence>
<evidence type="ECO:0000256" key="2">
    <source>
        <dbReference type="ARBA" id="ARBA00008814"/>
    </source>
</evidence>
<dbReference type="PROSITE" id="PS50983">
    <property type="entry name" value="FE_B12_PBP"/>
    <property type="match status" value="1"/>
</dbReference>
<proteinExistence type="inferred from homology"/>
<feature type="coiled-coil region" evidence="5">
    <location>
        <begin position="193"/>
        <end position="227"/>
    </location>
</feature>
<dbReference type="RefSeq" id="WP_257449115.1">
    <property type="nucleotide sequence ID" value="NZ_JANIPJ010000014.1"/>
</dbReference>
<name>A0A9X2MUF8_9BACL</name>
<feature type="region of interest" description="Disordered" evidence="6">
    <location>
        <begin position="27"/>
        <end position="57"/>
    </location>
</feature>
<dbReference type="PANTHER" id="PTHR30532:SF24">
    <property type="entry name" value="FERRIC ENTEROBACTIN-BINDING PERIPLASMIC PROTEIN FEPB"/>
    <property type="match status" value="1"/>
</dbReference>
<sequence length="339" mass="36500">MRKHSFIGFISAIILVILLSACGNNAESNTQPSASPEASETTGSGEGQQEEVAPKFPRTIKAANGDVTIAEEPKKVAVVHWGYGDSLLLFDVESVGIALPFTEAQSALKSETYKPYVDKVKEIKIVGENTTVNMEGLLAYGPDLIIAGSSVNGDIAEQLEKIATTVVIDEAVTDVWSNWQGLVTEFGSILGQEEVAEKYVADYNAKLQEAKEKLSGLEGSVAFLQVRDNAVWLQGSNYLKPYYEGMGLTPPEGDAQGEGAELSLEGLVAINPDHLILGYFNYEDRSLPAMTDEWEKSEVWGTLKAVQNNQVYGINGQLALGYGPIGNSYGVDAVLQALE</sequence>
<dbReference type="PROSITE" id="PS51257">
    <property type="entry name" value="PROKAR_LIPOPROTEIN"/>
    <property type="match status" value="1"/>
</dbReference>
<feature type="compositionally biased region" description="Polar residues" evidence="6">
    <location>
        <begin position="27"/>
        <end position="38"/>
    </location>
</feature>
<feature type="chain" id="PRO_5040832214" evidence="7">
    <location>
        <begin position="27"/>
        <end position="339"/>
    </location>
</feature>
<evidence type="ECO:0000256" key="3">
    <source>
        <dbReference type="ARBA" id="ARBA00022448"/>
    </source>
</evidence>
<feature type="domain" description="Fe/B12 periplasmic-binding" evidence="8">
    <location>
        <begin position="75"/>
        <end position="339"/>
    </location>
</feature>
<evidence type="ECO:0000256" key="7">
    <source>
        <dbReference type="SAM" id="SignalP"/>
    </source>
</evidence>
<dbReference type="PANTHER" id="PTHR30532">
    <property type="entry name" value="IRON III DICITRATE-BINDING PERIPLASMIC PROTEIN"/>
    <property type="match status" value="1"/>
</dbReference>
<keyword evidence="3" id="KW-0813">Transport</keyword>
<dbReference type="Pfam" id="PF01497">
    <property type="entry name" value="Peripla_BP_2"/>
    <property type="match status" value="1"/>
</dbReference>
<keyword evidence="10" id="KW-1185">Reference proteome</keyword>
<dbReference type="InterPro" id="IPR002491">
    <property type="entry name" value="ABC_transptr_periplasmic_BD"/>
</dbReference>
<evidence type="ECO:0000256" key="1">
    <source>
        <dbReference type="ARBA" id="ARBA00004196"/>
    </source>
</evidence>
<dbReference type="InterPro" id="IPR051313">
    <property type="entry name" value="Bact_iron-sidero_bind"/>
</dbReference>
<evidence type="ECO:0000313" key="9">
    <source>
        <dbReference type="EMBL" id="MCR2806043.1"/>
    </source>
</evidence>
<dbReference type="Proteomes" id="UP001141950">
    <property type="component" value="Unassembled WGS sequence"/>
</dbReference>
<dbReference type="GO" id="GO:0030288">
    <property type="term" value="C:outer membrane-bounded periplasmic space"/>
    <property type="evidence" value="ECO:0007669"/>
    <property type="project" value="TreeGrafter"/>
</dbReference>
<evidence type="ECO:0000259" key="8">
    <source>
        <dbReference type="PROSITE" id="PS50983"/>
    </source>
</evidence>
<feature type="signal peptide" evidence="7">
    <location>
        <begin position="1"/>
        <end position="26"/>
    </location>
</feature>
<comment type="subcellular location">
    <subcellularLocation>
        <location evidence="1">Cell envelope</location>
    </subcellularLocation>
</comment>
<comment type="similarity">
    <text evidence="2">Belongs to the bacterial solute-binding protein 8 family.</text>
</comment>
<evidence type="ECO:0000256" key="6">
    <source>
        <dbReference type="SAM" id="MobiDB-lite"/>
    </source>
</evidence>
<protein>
    <submittedName>
        <fullName evidence="9">ABC transporter substrate-binding protein</fullName>
    </submittedName>
</protein>
<gene>
    <name evidence="9" type="ORF">NQZ67_19340</name>
</gene>
<reference evidence="9" key="1">
    <citation type="submission" date="2022-08" db="EMBL/GenBank/DDBJ databases">
        <title>The genomic sequence of strain Paenibacillus sp. SCIV0701.</title>
        <authorList>
            <person name="Zhao H."/>
        </authorList>
    </citation>
    <scope>NUCLEOTIDE SEQUENCE</scope>
    <source>
        <strain evidence="9">SCIV0701</strain>
    </source>
</reference>
<evidence type="ECO:0000256" key="4">
    <source>
        <dbReference type="ARBA" id="ARBA00022729"/>
    </source>
</evidence>
<dbReference type="SUPFAM" id="SSF53807">
    <property type="entry name" value="Helical backbone' metal receptor"/>
    <property type="match status" value="1"/>
</dbReference>
<keyword evidence="4 7" id="KW-0732">Signal</keyword>